<dbReference type="PANTHER" id="PTHR11426">
    <property type="entry name" value="HISTONE H3"/>
    <property type="match status" value="1"/>
</dbReference>
<sequence length="109" mass="12825">MSAVLVLQEATEAYMVDLFEDTNLCAIHARRVTIMAKDIQLARPALKEEEDIAEHEVEVYRQHLEMLHGDFTERFSDILNFKIPQQEERIELQSSEELKLKRKSGYQQF</sequence>
<reference evidence="3" key="1">
    <citation type="submission" date="2014-01" db="EMBL/GenBank/DDBJ databases">
        <authorList>
            <person name="Aslett M."/>
        </authorList>
    </citation>
    <scope>NUCLEOTIDE SEQUENCE</scope>
</reference>
<dbReference type="Gene3D" id="1.10.20.10">
    <property type="entry name" value="Histone, subunit A"/>
    <property type="match status" value="1"/>
</dbReference>
<evidence type="ECO:0000256" key="1">
    <source>
        <dbReference type="ARBA" id="ARBA00010343"/>
    </source>
</evidence>
<evidence type="ECO:0000313" key="4">
    <source>
        <dbReference type="Proteomes" id="UP000030665"/>
    </source>
</evidence>
<dbReference type="PRINTS" id="PR00622">
    <property type="entry name" value="HISTONEH3"/>
</dbReference>
<dbReference type="GO" id="GO:0030527">
    <property type="term" value="F:structural constituent of chromatin"/>
    <property type="evidence" value="ECO:0007669"/>
    <property type="project" value="InterPro"/>
</dbReference>
<dbReference type="InterPro" id="IPR009072">
    <property type="entry name" value="Histone-fold"/>
</dbReference>
<organism evidence="3 4">
    <name type="scientific">Trichuris trichiura</name>
    <name type="common">Whipworm</name>
    <name type="synonym">Trichocephalus trichiurus</name>
    <dbReference type="NCBI Taxonomy" id="36087"/>
    <lineage>
        <taxon>Eukaryota</taxon>
        <taxon>Metazoa</taxon>
        <taxon>Ecdysozoa</taxon>
        <taxon>Nematoda</taxon>
        <taxon>Enoplea</taxon>
        <taxon>Dorylaimia</taxon>
        <taxon>Trichinellida</taxon>
        <taxon>Trichuridae</taxon>
        <taxon>Trichuris</taxon>
    </lineage>
</organism>
<evidence type="ECO:0000259" key="2">
    <source>
        <dbReference type="Pfam" id="PF00125"/>
    </source>
</evidence>
<dbReference type="SUPFAM" id="SSF47113">
    <property type="entry name" value="Histone-fold"/>
    <property type="match status" value="1"/>
</dbReference>
<dbReference type="AlphaFoldDB" id="A0A077ZH46"/>
<dbReference type="STRING" id="36087.A0A077ZH46"/>
<dbReference type="InterPro" id="IPR000164">
    <property type="entry name" value="Histone_H3/CENP-A"/>
</dbReference>
<accession>A0A077ZH46</accession>
<dbReference type="GO" id="GO:0000786">
    <property type="term" value="C:nucleosome"/>
    <property type="evidence" value="ECO:0007669"/>
    <property type="project" value="InterPro"/>
</dbReference>
<dbReference type="GO" id="GO:0046982">
    <property type="term" value="F:protein heterodimerization activity"/>
    <property type="evidence" value="ECO:0007669"/>
    <property type="project" value="InterPro"/>
</dbReference>
<proteinExistence type="inferred from homology"/>
<evidence type="ECO:0000313" key="3">
    <source>
        <dbReference type="EMBL" id="CDW59632.1"/>
    </source>
</evidence>
<dbReference type="EMBL" id="HG806660">
    <property type="protein sequence ID" value="CDW59632.1"/>
    <property type="molecule type" value="Genomic_DNA"/>
</dbReference>
<protein>
    <submittedName>
        <fullName evidence="3">Histone domain containing protein</fullName>
    </submittedName>
</protein>
<dbReference type="OrthoDB" id="4025405at2759"/>
<keyword evidence="4" id="KW-1185">Reference proteome</keyword>
<name>A0A077ZH46_TRITR</name>
<dbReference type="Pfam" id="PF00125">
    <property type="entry name" value="Histone"/>
    <property type="match status" value="1"/>
</dbReference>
<comment type="similarity">
    <text evidence="1">Belongs to the histone H3 family.</text>
</comment>
<dbReference type="SMART" id="SM00428">
    <property type="entry name" value="H3"/>
    <property type="match status" value="1"/>
</dbReference>
<reference evidence="3" key="2">
    <citation type="submission" date="2014-03" db="EMBL/GenBank/DDBJ databases">
        <title>The whipworm genome and dual-species transcriptomics of an intimate host-pathogen interaction.</title>
        <authorList>
            <person name="Foth B.J."/>
            <person name="Tsai I.J."/>
            <person name="Reid A.J."/>
            <person name="Bancroft A.J."/>
            <person name="Nichol S."/>
            <person name="Tracey A."/>
            <person name="Holroyd N."/>
            <person name="Cotton J.A."/>
            <person name="Stanley E.J."/>
            <person name="Zarowiecki M."/>
            <person name="Liu J.Z."/>
            <person name="Huckvale T."/>
            <person name="Cooper P.J."/>
            <person name="Grencis R.K."/>
            <person name="Berriman M."/>
        </authorList>
    </citation>
    <scope>NUCLEOTIDE SEQUENCE [LARGE SCALE GENOMIC DNA]</scope>
</reference>
<dbReference type="GO" id="GO:0003677">
    <property type="term" value="F:DNA binding"/>
    <property type="evidence" value="ECO:0007669"/>
    <property type="project" value="InterPro"/>
</dbReference>
<gene>
    <name evidence="3" type="ORF">TTRE_0000797001</name>
</gene>
<dbReference type="Proteomes" id="UP000030665">
    <property type="component" value="Unassembled WGS sequence"/>
</dbReference>
<feature type="domain" description="Core Histone H2A/H2B/H3" evidence="2">
    <location>
        <begin position="2"/>
        <end position="43"/>
    </location>
</feature>
<dbReference type="InterPro" id="IPR007125">
    <property type="entry name" value="H2A/H2B/H3"/>
</dbReference>